<evidence type="ECO:0000256" key="1">
    <source>
        <dbReference type="SAM" id="MobiDB-lite"/>
    </source>
</evidence>
<feature type="compositionally biased region" description="Basic and acidic residues" evidence="1">
    <location>
        <begin position="137"/>
        <end position="150"/>
    </location>
</feature>
<evidence type="ECO:0000313" key="3">
    <source>
        <dbReference type="Proteomes" id="UP000053923"/>
    </source>
</evidence>
<dbReference type="Proteomes" id="UP000053923">
    <property type="component" value="Unassembled WGS sequence"/>
</dbReference>
<feature type="compositionally biased region" description="Polar residues" evidence="1">
    <location>
        <begin position="1"/>
        <end position="11"/>
    </location>
</feature>
<accession>A0A0X3VNM0</accession>
<feature type="compositionally biased region" description="Basic and acidic residues" evidence="1">
    <location>
        <begin position="164"/>
        <end position="175"/>
    </location>
</feature>
<dbReference type="EMBL" id="LLZG01000008">
    <property type="protein sequence ID" value="KUL45892.1"/>
    <property type="molecule type" value="Genomic_DNA"/>
</dbReference>
<dbReference type="AlphaFoldDB" id="A0A0X3VNM0"/>
<feature type="region of interest" description="Disordered" evidence="1">
    <location>
        <begin position="83"/>
        <end position="175"/>
    </location>
</feature>
<feature type="region of interest" description="Disordered" evidence="1">
    <location>
        <begin position="1"/>
        <end position="24"/>
    </location>
</feature>
<proteinExistence type="predicted"/>
<keyword evidence="3" id="KW-1185">Reference proteome</keyword>
<name>A0A0X3VNM0_9ACTN</name>
<reference evidence="3" key="1">
    <citation type="submission" date="2015-10" db="EMBL/GenBank/DDBJ databases">
        <authorList>
            <person name="Ju K.-S."/>
            <person name="Doroghazi J.R."/>
            <person name="Metcalf W.W."/>
        </authorList>
    </citation>
    <scope>NUCLEOTIDE SEQUENCE [LARGE SCALE GENOMIC DNA]</scope>
    <source>
        <strain evidence="3">NRRL 3151</strain>
    </source>
</reference>
<organism evidence="2 3">
    <name type="scientific">Streptomyces regalis</name>
    <dbReference type="NCBI Taxonomy" id="68262"/>
    <lineage>
        <taxon>Bacteria</taxon>
        <taxon>Bacillati</taxon>
        <taxon>Actinomycetota</taxon>
        <taxon>Actinomycetes</taxon>
        <taxon>Kitasatosporales</taxon>
        <taxon>Streptomycetaceae</taxon>
        <taxon>Streptomyces</taxon>
    </lineage>
</organism>
<evidence type="ECO:0000313" key="2">
    <source>
        <dbReference type="EMBL" id="KUL45892.1"/>
    </source>
</evidence>
<comment type="caution">
    <text evidence="2">The sequence shown here is derived from an EMBL/GenBank/DDBJ whole genome shotgun (WGS) entry which is preliminary data.</text>
</comment>
<sequence>MSQHRTSSSHLPQPLRTLGSGLRRLPGAGQVSRVADGALDRIGAVSPRGRRIAVYTGAGVLGVAGVVEWPLAVTGAAVAWLTQPRPHQDAPGETAQDDMAQQSGRPAAVGPGNVPAGTADTVSESQGPGARLAPSHFQHDHPEHGRHDQPAKVGDPATTSALKKVAEASAHHDGP</sequence>
<gene>
    <name evidence="2" type="ORF">ADL12_02895</name>
</gene>
<protein>
    <submittedName>
        <fullName evidence="2">Uncharacterized protein</fullName>
    </submittedName>
</protein>